<protein>
    <submittedName>
        <fullName evidence="4">Unannotated protein</fullName>
    </submittedName>
</protein>
<organism evidence="4">
    <name type="scientific">freshwater metagenome</name>
    <dbReference type="NCBI Taxonomy" id="449393"/>
    <lineage>
        <taxon>unclassified sequences</taxon>
        <taxon>metagenomes</taxon>
        <taxon>ecological metagenomes</taxon>
    </lineage>
</organism>
<gene>
    <name evidence="3" type="ORF">UFOPK2656_01452</name>
    <name evidence="4" type="ORF">UFOPK3099_00366</name>
    <name evidence="5" type="ORF">UFOPK3267_00320</name>
    <name evidence="6" type="ORF">UFOPK3651_01023</name>
    <name evidence="7" type="ORF">UFOPK3931_01801</name>
    <name evidence="2" type="ORF">UFOPK4189_00802</name>
</gene>
<evidence type="ECO:0000313" key="2">
    <source>
        <dbReference type="EMBL" id="CAB4363023.1"/>
    </source>
</evidence>
<dbReference type="EMBL" id="CAEZYF010000007">
    <property type="protein sequence ID" value="CAB4722362.1"/>
    <property type="molecule type" value="Genomic_DNA"/>
</dbReference>
<dbReference type="EMBL" id="CAFBOL010000048">
    <property type="protein sequence ID" value="CAB4996007.1"/>
    <property type="molecule type" value="Genomic_DNA"/>
</dbReference>
<feature type="transmembrane region" description="Helical" evidence="1">
    <location>
        <begin position="233"/>
        <end position="252"/>
    </location>
</feature>
<evidence type="ECO:0000313" key="3">
    <source>
        <dbReference type="EMBL" id="CAB4722362.1"/>
    </source>
</evidence>
<name>A0A6J6YCB1_9ZZZZ</name>
<dbReference type="AlphaFoldDB" id="A0A6J6YCB1"/>
<keyword evidence="1" id="KW-1133">Transmembrane helix</keyword>
<evidence type="ECO:0000313" key="4">
    <source>
        <dbReference type="EMBL" id="CAB4805128.1"/>
    </source>
</evidence>
<keyword evidence="1" id="KW-0812">Transmembrane</keyword>
<dbReference type="EMBL" id="CAESGF010000004">
    <property type="protein sequence ID" value="CAB4363023.1"/>
    <property type="molecule type" value="Genomic_DNA"/>
</dbReference>
<sequence length="271" mass="29718">MSALLAVNWEWELRGTLIVIIAATVLCGSLYMILGTNLGARLGFLVALAALFGWMFIMGAIWWTYGKGLLGNDPSWKPVAGKTVIRDTSKLSEVGVIISPFTPTADHVADAVAISGQLQDNDWKKLDSAKPAYQQAGSAGSVMFIDSKAYAAGEFVVVNVFQKGGERSPQFFNSRVDFLAFFHKPHYALVEIAPLVPQRSEPGRAPARSVIDTSRPHEYVYMIRDLGNKRVPAAQICILSLIVFLLLCWLLHNRDKRVMANRAAKAIPAEA</sequence>
<dbReference type="EMBL" id="CAFBMT010000004">
    <property type="protein sequence ID" value="CAB4923636.1"/>
    <property type="molecule type" value="Genomic_DNA"/>
</dbReference>
<feature type="transmembrane region" description="Helical" evidence="1">
    <location>
        <begin position="42"/>
        <end position="65"/>
    </location>
</feature>
<evidence type="ECO:0000256" key="1">
    <source>
        <dbReference type="SAM" id="Phobius"/>
    </source>
</evidence>
<reference evidence="4" key="1">
    <citation type="submission" date="2020-05" db="EMBL/GenBank/DDBJ databases">
        <authorList>
            <person name="Chiriac C."/>
            <person name="Salcher M."/>
            <person name="Ghai R."/>
            <person name="Kavagutti S V."/>
        </authorList>
    </citation>
    <scope>NUCLEOTIDE SEQUENCE</scope>
</reference>
<dbReference type="EMBL" id="CAFAAV010000017">
    <property type="protein sequence ID" value="CAB4805128.1"/>
    <property type="molecule type" value="Genomic_DNA"/>
</dbReference>
<evidence type="ECO:0000313" key="5">
    <source>
        <dbReference type="EMBL" id="CAB4846716.1"/>
    </source>
</evidence>
<keyword evidence="1" id="KW-0472">Membrane</keyword>
<proteinExistence type="predicted"/>
<accession>A0A6J6YCB1</accession>
<evidence type="ECO:0000313" key="7">
    <source>
        <dbReference type="EMBL" id="CAB4996007.1"/>
    </source>
</evidence>
<feature type="transmembrane region" description="Helical" evidence="1">
    <location>
        <begin position="15"/>
        <end position="35"/>
    </location>
</feature>
<evidence type="ECO:0000313" key="6">
    <source>
        <dbReference type="EMBL" id="CAB4923636.1"/>
    </source>
</evidence>
<dbReference type="EMBL" id="CAFBIY010000010">
    <property type="protein sequence ID" value="CAB4846716.1"/>
    <property type="molecule type" value="Genomic_DNA"/>
</dbReference>